<dbReference type="GO" id="GO:0005886">
    <property type="term" value="C:plasma membrane"/>
    <property type="evidence" value="ECO:0007669"/>
    <property type="project" value="UniProtKB-SubCell"/>
</dbReference>
<reference evidence="9" key="2">
    <citation type="submission" date="2022-08" db="UniProtKB">
        <authorList>
            <consortium name="EnsemblMetazoa"/>
        </authorList>
    </citation>
    <scope>IDENTIFICATION</scope>
    <source>
        <strain evidence="9">STECLA/ALBI9_A</strain>
    </source>
</reference>
<keyword evidence="5 8" id="KW-0472">Membrane</keyword>
<feature type="transmembrane region" description="Helical" evidence="8">
    <location>
        <begin position="57"/>
        <end position="79"/>
    </location>
</feature>
<evidence type="ECO:0000256" key="1">
    <source>
        <dbReference type="ARBA" id="ARBA00004651"/>
    </source>
</evidence>
<reference evidence="9 10" key="1">
    <citation type="journal article" date="2017" name="G3 (Bethesda)">
        <title>The Physical Genome Mapping of Anopheles albimanus Corrected Scaffold Misassemblies and Identified Interarm Rearrangements in Genus Anopheles.</title>
        <authorList>
            <person name="Artemov G.N."/>
            <person name="Peery A.N."/>
            <person name="Jiang X."/>
            <person name="Tu Z."/>
            <person name="Stegniy V.N."/>
            <person name="Sharakhova M.V."/>
            <person name="Sharakhov I.V."/>
        </authorList>
    </citation>
    <scope>NUCLEOTIDE SEQUENCE [LARGE SCALE GENOMIC DNA]</scope>
    <source>
        <strain evidence="9 10">ALBI9_A</strain>
    </source>
</reference>
<dbReference type="PANTHER" id="PTHR21143">
    <property type="entry name" value="INVERTEBRATE GUSTATORY RECEPTOR"/>
    <property type="match status" value="1"/>
</dbReference>
<name>A0A182F3J4_ANOAL</name>
<keyword evidence="3 8" id="KW-0812">Transmembrane</keyword>
<comment type="similarity">
    <text evidence="8">Belongs to the insect chemoreceptor superfamily. Gustatory receptor (GR) family.</text>
</comment>
<evidence type="ECO:0000313" key="10">
    <source>
        <dbReference type="Proteomes" id="UP000069272"/>
    </source>
</evidence>
<feature type="transmembrane region" description="Helical" evidence="8">
    <location>
        <begin position="91"/>
        <end position="114"/>
    </location>
</feature>
<evidence type="ECO:0000256" key="6">
    <source>
        <dbReference type="ARBA" id="ARBA00023170"/>
    </source>
</evidence>
<proteinExistence type="inferred from homology"/>
<dbReference type="AlphaFoldDB" id="A0A182F3J4"/>
<dbReference type="GO" id="GO:0008049">
    <property type="term" value="P:male courtship behavior"/>
    <property type="evidence" value="ECO:0007669"/>
    <property type="project" value="TreeGrafter"/>
</dbReference>
<feature type="transmembrane region" description="Helical" evidence="8">
    <location>
        <begin position="221"/>
        <end position="248"/>
    </location>
</feature>
<dbReference type="InterPro" id="IPR013604">
    <property type="entry name" value="7TM_chemorcpt"/>
</dbReference>
<evidence type="ECO:0000256" key="7">
    <source>
        <dbReference type="ARBA" id="ARBA00023224"/>
    </source>
</evidence>
<dbReference type="STRING" id="7167.A0A182F3J4"/>
<keyword evidence="6 8" id="KW-0675">Receptor</keyword>
<dbReference type="VEuPathDB" id="VectorBase:AALB001034"/>
<protein>
    <recommendedName>
        <fullName evidence="8">Gustatory receptor</fullName>
    </recommendedName>
</protein>
<accession>A0A182F3J4</accession>
<comment type="function">
    <text evidence="8">Gustatory receptor which mediates acceptance or avoidance behavior, depending on its substrates.</text>
</comment>
<dbReference type="VEuPathDB" id="VectorBase:AALB20_027609"/>
<keyword evidence="2 8" id="KW-1003">Cell membrane</keyword>
<evidence type="ECO:0000256" key="2">
    <source>
        <dbReference type="ARBA" id="ARBA00022475"/>
    </source>
</evidence>
<dbReference type="GO" id="GO:0007635">
    <property type="term" value="P:chemosensory behavior"/>
    <property type="evidence" value="ECO:0007669"/>
    <property type="project" value="TreeGrafter"/>
</dbReference>
<evidence type="ECO:0000313" key="9">
    <source>
        <dbReference type="EnsemblMetazoa" id="AALB001034-PA"/>
    </source>
</evidence>
<keyword evidence="7 8" id="KW-0807">Transducer</keyword>
<comment type="subcellular location">
    <subcellularLocation>
        <location evidence="1 8">Cell membrane</location>
        <topology evidence="1 8">Multi-pass membrane protein</topology>
    </subcellularLocation>
</comment>
<evidence type="ECO:0000256" key="5">
    <source>
        <dbReference type="ARBA" id="ARBA00023136"/>
    </source>
</evidence>
<dbReference type="GO" id="GO:0007165">
    <property type="term" value="P:signal transduction"/>
    <property type="evidence" value="ECO:0007669"/>
    <property type="project" value="UniProtKB-KW"/>
</dbReference>
<feature type="transmembrane region" description="Helical" evidence="8">
    <location>
        <begin position="378"/>
        <end position="398"/>
    </location>
</feature>
<keyword evidence="10" id="KW-1185">Reference proteome</keyword>
<feature type="transmembrane region" description="Helical" evidence="8">
    <location>
        <begin position="126"/>
        <end position="145"/>
    </location>
</feature>
<evidence type="ECO:0000256" key="4">
    <source>
        <dbReference type="ARBA" id="ARBA00022989"/>
    </source>
</evidence>
<dbReference type="GO" id="GO:0030424">
    <property type="term" value="C:axon"/>
    <property type="evidence" value="ECO:0007669"/>
    <property type="project" value="TreeGrafter"/>
</dbReference>
<keyword evidence="4 8" id="KW-1133">Transmembrane helix</keyword>
<dbReference type="Pfam" id="PF08395">
    <property type="entry name" value="7tm_7"/>
    <property type="match status" value="1"/>
</dbReference>
<dbReference type="GO" id="GO:0050909">
    <property type="term" value="P:sensory perception of taste"/>
    <property type="evidence" value="ECO:0007669"/>
    <property type="project" value="InterPro"/>
</dbReference>
<evidence type="ECO:0000256" key="3">
    <source>
        <dbReference type="ARBA" id="ARBA00022692"/>
    </source>
</evidence>
<dbReference type="Proteomes" id="UP000069272">
    <property type="component" value="Chromosome 2L"/>
</dbReference>
<dbReference type="PANTHER" id="PTHR21143:SF133">
    <property type="entry name" value="GUSTATORY AND PHEROMONE RECEPTOR 32A-RELATED"/>
    <property type="match status" value="1"/>
</dbReference>
<dbReference type="GO" id="GO:0043025">
    <property type="term" value="C:neuronal cell body"/>
    <property type="evidence" value="ECO:0007669"/>
    <property type="project" value="TreeGrafter"/>
</dbReference>
<feature type="transmembrane region" description="Helical" evidence="8">
    <location>
        <begin position="190"/>
        <end position="209"/>
    </location>
</feature>
<sequence length="404" mass="47075">MATQYCLTITYFTSFTWHPFFQYYQASASILYQLRSFSVVVSSFNSAFPRNMISEKLFHYLLIIMVVQATVFGMLTLTYDRRKRELCVSKLLVVYSICLTIGFAITYQSTLFLLPQARFRSGHKLSLVHISITAVQGQVVMHTFITSAARRYRNRFDVALLIKELKQLEHELFNANELNQRWNKLLMRKMGTSQLILIAGFVLGVIELLQRNRGEGVYEEIGLLAVFYYPKIAIQFSISLYFGALVFLQNLHNALNERLKVIVREHEEESRKKPLQGYARTQRAVYFRSKLDYLCLARCRIATCCRKVHNLYEGMLLSSSFLCMTFIIYQSRKMQTLLLRLNVPKMDHKLKQCIEVFALQTLHQPIEFTACNMFILDYTVLFSIIASVTNYLILLVQFELATEK</sequence>
<dbReference type="EnsemblMetazoa" id="AALB001034-RA">
    <property type="protein sequence ID" value="AALB001034-PA"/>
    <property type="gene ID" value="AALB001034"/>
</dbReference>
<dbReference type="GO" id="GO:0030425">
    <property type="term" value="C:dendrite"/>
    <property type="evidence" value="ECO:0007669"/>
    <property type="project" value="TreeGrafter"/>
</dbReference>
<organism evidence="9 10">
    <name type="scientific">Anopheles albimanus</name>
    <name type="common">New world malaria mosquito</name>
    <dbReference type="NCBI Taxonomy" id="7167"/>
    <lineage>
        <taxon>Eukaryota</taxon>
        <taxon>Metazoa</taxon>
        <taxon>Ecdysozoa</taxon>
        <taxon>Arthropoda</taxon>
        <taxon>Hexapoda</taxon>
        <taxon>Insecta</taxon>
        <taxon>Pterygota</taxon>
        <taxon>Neoptera</taxon>
        <taxon>Endopterygota</taxon>
        <taxon>Diptera</taxon>
        <taxon>Nematocera</taxon>
        <taxon>Culicoidea</taxon>
        <taxon>Culicidae</taxon>
        <taxon>Anophelinae</taxon>
        <taxon>Anopheles</taxon>
    </lineage>
</organism>
<feature type="transmembrane region" description="Helical" evidence="8">
    <location>
        <begin position="310"/>
        <end position="329"/>
    </location>
</feature>
<evidence type="ECO:0000256" key="8">
    <source>
        <dbReference type="RuleBase" id="RU363108"/>
    </source>
</evidence>